<dbReference type="PROSITE" id="PS50156">
    <property type="entry name" value="SSD"/>
    <property type="match status" value="1"/>
</dbReference>
<feature type="transmembrane region" description="Helical" evidence="6">
    <location>
        <begin position="799"/>
        <end position="819"/>
    </location>
</feature>
<feature type="transmembrane region" description="Helical" evidence="6">
    <location>
        <begin position="737"/>
        <end position="757"/>
    </location>
</feature>
<feature type="transmembrane region" description="Helical" evidence="6">
    <location>
        <begin position="402"/>
        <end position="425"/>
    </location>
</feature>
<feature type="transmembrane region" description="Helical" evidence="6">
    <location>
        <begin position="360"/>
        <end position="390"/>
    </location>
</feature>
<feature type="transmembrane region" description="Helical" evidence="6">
    <location>
        <begin position="831"/>
        <end position="854"/>
    </location>
</feature>
<organism evidence="8 9">
    <name type="scientific">Acidiphilium iwatense</name>
    <dbReference type="NCBI Taxonomy" id="768198"/>
    <lineage>
        <taxon>Bacteria</taxon>
        <taxon>Pseudomonadati</taxon>
        <taxon>Pseudomonadota</taxon>
        <taxon>Alphaproteobacteria</taxon>
        <taxon>Acetobacterales</taxon>
        <taxon>Acidocellaceae</taxon>
        <taxon>Acidiphilium</taxon>
    </lineage>
</organism>
<name>A0ABS9DUQ0_9PROT</name>
<keyword evidence="5 6" id="KW-0472">Membrane</keyword>
<evidence type="ECO:0000256" key="6">
    <source>
        <dbReference type="SAM" id="Phobius"/>
    </source>
</evidence>
<evidence type="ECO:0000313" key="9">
    <source>
        <dbReference type="Proteomes" id="UP001521209"/>
    </source>
</evidence>
<sequence>MRRLIMTMVARSRRNAMAVIVAYLVAIGLGLAYAAAHLGIDTNTDHLFASSLPWRQEQIKFDKAFPQFGNLIVAVVRDRTPEGAAATAKVLAERVAADNVHFKDVKRPGTGRFYRRDGLLLLPQAQLAGLLNAIVSAQPFLGQLSADPSAAGLFKALDLMAVGVGAGQANLTPYTDQLKSFEAALDAAAAGHPRPLSWQSLITPGVTKEQGDVRFVLIHPVLDHGSLEPGGAATAALRRIAASLPEVKSGDASVSYTGQIPLSDEQFASLKQGMVLGLVVSVVLITLWLLLAVRSWRMILPILATLLAGLALTISFAGIAIGTLNLISVAFAILFVGLAVDFAIQFCVRMRDVRRRIDDPALALIGAAAEAGMQIALASIATACGFLAFVPTSFVGVAELGLIAGIGMIIAFFCTVTFLPALLALTRPRGEPERIGFPLGDWGDAALKRHGRPVLALFAILALAGIVSVGTLRFDANPLDTQNPNTEAMRTLKTLLGKSVTNPFYVDVLAKDLPAARNLAARFGKLPEVSQVISGATFIPEHQEAKLGMIQQTQQILAPSLLDEPPPALTPARLRTAAAKAAAEIAKVTDKLPKESPLLGIGQALGKLQSAPDAVLMAMNAALTKYLPGELARLNDALSAQRITAGNLPQDVKRDWFLPDGQVRLQVIPTAAAQTSPGLWKFVDAVHRVVPVVTGPAATTVATAKTILGAFREAASLAAVAIAIILMIVLRSARDSALVVITLALSAFLTALFAQLAGLSLNYANIIALPLLLGVGVSFNVYFVMNWRDGMKHLLGSATARAVLFSALTTGTAFGSLAASHDRGTASMGDVLLLSLAAVLIATFVFLPALLYSLSRRE</sequence>
<dbReference type="Pfam" id="PF03176">
    <property type="entry name" value="MMPL"/>
    <property type="match status" value="2"/>
</dbReference>
<dbReference type="InterPro" id="IPR004869">
    <property type="entry name" value="MMPL_dom"/>
</dbReference>
<feature type="transmembrane region" description="Helical" evidence="6">
    <location>
        <begin position="454"/>
        <end position="474"/>
    </location>
</feature>
<evidence type="ECO:0000313" key="8">
    <source>
        <dbReference type="EMBL" id="MCF3946455.1"/>
    </source>
</evidence>
<feature type="transmembrane region" description="Helical" evidence="6">
    <location>
        <begin position="273"/>
        <end position="293"/>
    </location>
</feature>
<dbReference type="PANTHER" id="PTHR33406">
    <property type="entry name" value="MEMBRANE PROTEIN MJ1562-RELATED"/>
    <property type="match status" value="1"/>
</dbReference>
<dbReference type="InterPro" id="IPR050545">
    <property type="entry name" value="Mycobact_MmpL"/>
</dbReference>
<feature type="transmembrane region" description="Helical" evidence="6">
    <location>
        <begin position="300"/>
        <end position="321"/>
    </location>
</feature>
<dbReference type="InterPro" id="IPR017841">
    <property type="entry name" value="Hopanoid_biosynth_HpnN"/>
</dbReference>
<dbReference type="SUPFAM" id="SSF82866">
    <property type="entry name" value="Multidrug efflux transporter AcrB transmembrane domain"/>
    <property type="match status" value="2"/>
</dbReference>
<comment type="caution">
    <text evidence="8">The sequence shown here is derived from an EMBL/GenBank/DDBJ whole genome shotgun (WGS) entry which is preliminary data.</text>
</comment>
<feature type="domain" description="SSD" evidence="7">
    <location>
        <begin position="299"/>
        <end position="425"/>
    </location>
</feature>
<dbReference type="Proteomes" id="UP001521209">
    <property type="component" value="Unassembled WGS sequence"/>
</dbReference>
<dbReference type="RefSeq" id="WP_235703688.1">
    <property type="nucleotide sequence ID" value="NZ_JAKGBZ010000010.1"/>
</dbReference>
<dbReference type="InterPro" id="IPR000731">
    <property type="entry name" value="SSD"/>
</dbReference>
<keyword evidence="9" id="KW-1185">Reference proteome</keyword>
<gene>
    <name evidence="8" type="ORF">L2A60_07125</name>
</gene>
<evidence type="ECO:0000256" key="2">
    <source>
        <dbReference type="ARBA" id="ARBA00022475"/>
    </source>
</evidence>
<evidence type="ECO:0000256" key="5">
    <source>
        <dbReference type="ARBA" id="ARBA00023136"/>
    </source>
</evidence>
<protein>
    <submittedName>
        <fullName evidence="8">MMPL family transporter</fullName>
    </submittedName>
</protein>
<dbReference type="PANTHER" id="PTHR33406:SF13">
    <property type="entry name" value="MEMBRANE PROTEIN YDFJ"/>
    <property type="match status" value="1"/>
</dbReference>
<keyword evidence="3 6" id="KW-0812">Transmembrane</keyword>
<evidence type="ECO:0000259" key="7">
    <source>
        <dbReference type="PROSITE" id="PS50156"/>
    </source>
</evidence>
<proteinExistence type="predicted"/>
<evidence type="ECO:0000256" key="1">
    <source>
        <dbReference type="ARBA" id="ARBA00004651"/>
    </source>
</evidence>
<dbReference type="NCBIfam" id="TIGR03480">
    <property type="entry name" value="HpnN"/>
    <property type="match status" value="1"/>
</dbReference>
<feature type="transmembrane region" description="Helical" evidence="6">
    <location>
        <begin position="714"/>
        <end position="730"/>
    </location>
</feature>
<comment type="subcellular location">
    <subcellularLocation>
        <location evidence="1">Cell membrane</location>
        <topology evidence="1">Multi-pass membrane protein</topology>
    </subcellularLocation>
</comment>
<keyword evidence="4 6" id="KW-1133">Transmembrane helix</keyword>
<evidence type="ECO:0000256" key="4">
    <source>
        <dbReference type="ARBA" id="ARBA00022989"/>
    </source>
</evidence>
<reference evidence="8 9" key="1">
    <citation type="submission" date="2022-01" db="EMBL/GenBank/DDBJ databases">
        <authorList>
            <person name="Won M."/>
            <person name="Kim S.-J."/>
            <person name="Kwon S.-W."/>
        </authorList>
    </citation>
    <scope>NUCLEOTIDE SEQUENCE [LARGE SCALE GENOMIC DNA]</scope>
    <source>
        <strain evidence="8 9">KCTC 23505</strain>
    </source>
</reference>
<dbReference type="Gene3D" id="1.20.1640.10">
    <property type="entry name" value="Multidrug efflux transporter AcrB transmembrane domain"/>
    <property type="match status" value="2"/>
</dbReference>
<accession>A0ABS9DUQ0</accession>
<keyword evidence="2" id="KW-1003">Cell membrane</keyword>
<feature type="transmembrane region" description="Helical" evidence="6">
    <location>
        <begin position="327"/>
        <end position="348"/>
    </location>
</feature>
<dbReference type="EMBL" id="JAKGBZ010000010">
    <property type="protein sequence ID" value="MCF3946455.1"/>
    <property type="molecule type" value="Genomic_DNA"/>
</dbReference>
<evidence type="ECO:0000256" key="3">
    <source>
        <dbReference type="ARBA" id="ARBA00022692"/>
    </source>
</evidence>
<feature type="transmembrane region" description="Helical" evidence="6">
    <location>
        <begin position="763"/>
        <end position="787"/>
    </location>
</feature>